<dbReference type="CDD" id="cd01293">
    <property type="entry name" value="Bact_CD"/>
    <property type="match status" value="1"/>
</dbReference>
<comment type="caution">
    <text evidence="4">The sequence shown here is derived from an EMBL/GenBank/DDBJ whole genome shotgun (WGS) entry which is preliminary data.</text>
</comment>
<dbReference type="GO" id="GO:0046872">
    <property type="term" value="F:metal ion binding"/>
    <property type="evidence" value="ECO:0007669"/>
    <property type="project" value="UniProtKB-KW"/>
</dbReference>
<dbReference type="PANTHER" id="PTHR32027:SF9">
    <property type="entry name" value="BLL3847 PROTEIN"/>
    <property type="match status" value="1"/>
</dbReference>
<dbReference type="GO" id="GO:0019239">
    <property type="term" value="F:deaminase activity"/>
    <property type="evidence" value="ECO:0007669"/>
    <property type="project" value="UniProtKB-ARBA"/>
</dbReference>
<evidence type="ECO:0000313" key="4">
    <source>
        <dbReference type="EMBL" id="RNB92327.1"/>
    </source>
</evidence>
<dbReference type="GO" id="GO:0016814">
    <property type="term" value="F:hydrolase activity, acting on carbon-nitrogen (but not peptide) bonds, in cyclic amidines"/>
    <property type="evidence" value="ECO:0007669"/>
    <property type="project" value="TreeGrafter"/>
</dbReference>
<dbReference type="Pfam" id="PF07969">
    <property type="entry name" value="Amidohydro_3"/>
    <property type="match status" value="1"/>
</dbReference>
<evidence type="ECO:0000256" key="2">
    <source>
        <dbReference type="ARBA" id="ARBA00022801"/>
    </source>
</evidence>
<dbReference type="Gene3D" id="2.30.40.10">
    <property type="entry name" value="Urease, subunit C, domain 1"/>
    <property type="match status" value="1"/>
</dbReference>
<keyword evidence="5" id="KW-1185">Reference proteome</keyword>
<reference evidence="4 5" key="1">
    <citation type="submission" date="2018-10" db="EMBL/GenBank/DDBJ databases">
        <title>Phylogenomics of Brevibacillus.</title>
        <authorList>
            <person name="Dunlap C."/>
        </authorList>
    </citation>
    <scope>NUCLEOTIDE SEQUENCE [LARGE SCALE GENOMIC DNA]</scope>
    <source>
        <strain evidence="4 5">JCM 15716</strain>
    </source>
</reference>
<evidence type="ECO:0000259" key="3">
    <source>
        <dbReference type="Pfam" id="PF07969"/>
    </source>
</evidence>
<dbReference type="PANTHER" id="PTHR32027">
    <property type="entry name" value="CYTOSINE DEAMINASE"/>
    <property type="match status" value="1"/>
</dbReference>
<evidence type="ECO:0000256" key="1">
    <source>
        <dbReference type="ARBA" id="ARBA00022723"/>
    </source>
</evidence>
<proteinExistence type="predicted"/>
<evidence type="ECO:0000313" key="5">
    <source>
        <dbReference type="Proteomes" id="UP000271031"/>
    </source>
</evidence>
<sequence>MHSLYWLTNVRLDSGFEEDEDGVVHTRSELCHLKVENGKIEDIRPASLPLDTDLPRYDAKELLALPSFVEKHNHLDKTYMGYKWKSCKPVNGLIERLNFEAKESLVLLDSVKTRAMAMLSLISAAGSTHIRTHVNIDPHVGLKNLEGVREALEAFSDKLTYEIVAFPQHGLLRTQSVALMRQAMKEGATLVGGLDPAGVDENIEHSLSQMMEIAVEADADVDIHLHDGSLLGLHTMKRLAAMTEEAGWQNRMAISHAFALGDVPVEQASEMIDRFAELGIQIMSTVPINRAMPPIPLLHEKDVMVALGCDGFYDSWAPYGGGEVLDKANRLAERCRWIDERSLTEALTFITGGKTTLDRNGNRLWPQIGDEASLVLVEATCSAETIARRSKRTAVLFKGKLAHGSL</sequence>
<keyword evidence="2" id="KW-0378">Hydrolase</keyword>
<dbReference type="RefSeq" id="WP_122916033.1">
    <property type="nucleotide sequence ID" value="NZ_RHHQ01000003.1"/>
</dbReference>
<dbReference type="Gene3D" id="3.20.20.140">
    <property type="entry name" value="Metal-dependent hydrolases"/>
    <property type="match status" value="1"/>
</dbReference>
<dbReference type="Proteomes" id="UP000271031">
    <property type="component" value="Unassembled WGS sequence"/>
</dbReference>
<keyword evidence="1" id="KW-0479">Metal-binding</keyword>
<organism evidence="4 5">
    <name type="scientific">Brevibacillus fluminis</name>
    <dbReference type="NCBI Taxonomy" id="511487"/>
    <lineage>
        <taxon>Bacteria</taxon>
        <taxon>Bacillati</taxon>
        <taxon>Bacillota</taxon>
        <taxon>Bacilli</taxon>
        <taxon>Bacillales</taxon>
        <taxon>Paenibacillaceae</taxon>
        <taxon>Brevibacillus</taxon>
    </lineage>
</organism>
<dbReference type="FunFam" id="3.20.20.140:FF:000019">
    <property type="entry name" value="Cytosine deaminase"/>
    <property type="match status" value="1"/>
</dbReference>
<dbReference type="InterPro" id="IPR032466">
    <property type="entry name" value="Metal_Hydrolase"/>
</dbReference>
<dbReference type="InterPro" id="IPR013108">
    <property type="entry name" value="Amidohydro_3"/>
</dbReference>
<dbReference type="OrthoDB" id="9815027at2"/>
<dbReference type="InterPro" id="IPR052349">
    <property type="entry name" value="Metallo-hydrolase_Enzymes"/>
</dbReference>
<gene>
    <name evidence="4" type="ORF">EDM56_01095</name>
</gene>
<name>A0A3M8DZB7_9BACL</name>
<dbReference type="NCBIfam" id="NF005312">
    <property type="entry name" value="PRK06846.1"/>
    <property type="match status" value="1"/>
</dbReference>
<dbReference type="SUPFAM" id="SSF51556">
    <property type="entry name" value="Metallo-dependent hydrolases"/>
    <property type="match status" value="1"/>
</dbReference>
<dbReference type="AlphaFoldDB" id="A0A3M8DZB7"/>
<protein>
    <submittedName>
        <fullName evidence="4">Deaminase</fullName>
    </submittedName>
</protein>
<dbReference type="InterPro" id="IPR011059">
    <property type="entry name" value="Metal-dep_hydrolase_composite"/>
</dbReference>
<dbReference type="SUPFAM" id="SSF51338">
    <property type="entry name" value="Composite domain of metallo-dependent hydrolases"/>
    <property type="match status" value="1"/>
</dbReference>
<dbReference type="EMBL" id="RHHQ01000003">
    <property type="protein sequence ID" value="RNB92327.1"/>
    <property type="molecule type" value="Genomic_DNA"/>
</dbReference>
<accession>A0A3M8DZB7</accession>
<feature type="domain" description="Amidohydrolase 3" evidence="3">
    <location>
        <begin position="58"/>
        <end position="399"/>
    </location>
</feature>